<dbReference type="InterPro" id="IPR054300">
    <property type="entry name" value="OB_DPOA2"/>
</dbReference>
<evidence type="ECO:0000259" key="9">
    <source>
        <dbReference type="Pfam" id="PF22062"/>
    </source>
</evidence>
<dbReference type="PANTHER" id="PTHR23061:SF12">
    <property type="entry name" value="DNA POLYMERASE ALPHA SUBUNIT B"/>
    <property type="match status" value="1"/>
</dbReference>
<evidence type="ECO:0000256" key="3">
    <source>
        <dbReference type="ARBA" id="ARBA00018596"/>
    </source>
</evidence>
<proteinExistence type="inferred from homology"/>
<comment type="similarity">
    <text evidence="2 6">Belongs to the DNA polymerase alpha subunit B family.</text>
</comment>
<evidence type="ECO:0000256" key="2">
    <source>
        <dbReference type="ARBA" id="ARBA00007299"/>
    </source>
</evidence>
<dbReference type="Pfam" id="PF04042">
    <property type="entry name" value="DNA_pol_E_B"/>
    <property type="match status" value="1"/>
</dbReference>
<dbReference type="Gene3D" id="3.60.21.60">
    <property type="match status" value="2"/>
</dbReference>
<dbReference type="GO" id="GO:0005658">
    <property type="term" value="C:alpha DNA polymerase:primase complex"/>
    <property type="evidence" value="ECO:0007669"/>
    <property type="project" value="TreeGrafter"/>
</dbReference>
<name>A0A9W8KZ05_9FUNG</name>
<feature type="region of interest" description="Disordered" evidence="7">
    <location>
        <begin position="205"/>
        <end position="240"/>
    </location>
</feature>
<evidence type="ECO:0000256" key="1">
    <source>
        <dbReference type="ARBA" id="ARBA00004123"/>
    </source>
</evidence>
<evidence type="ECO:0000259" key="8">
    <source>
        <dbReference type="Pfam" id="PF04042"/>
    </source>
</evidence>
<feature type="domain" description="DNA polymerase alpha subunit B OB" evidence="9">
    <location>
        <begin position="256"/>
        <end position="363"/>
    </location>
</feature>
<keyword evidence="10" id="KW-0548">Nucleotidyltransferase</keyword>
<comment type="function">
    <text evidence="6">Accessory subunit of the DNA polymerase alpha complex (also known as the alpha DNA polymerase-primase complex) which plays an essential role in the initiation of DNA synthesis.</text>
</comment>
<evidence type="ECO:0000256" key="6">
    <source>
        <dbReference type="PIRNR" id="PIRNR018300"/>
    </source>
</evidence>
<keyword evidence="5 6" id="KW-0539">Nucleus</keyword>
<evidence type="ECO:0000313" key="11">
    <source>
        <dbReference type="Proteomes" id="UP001151518"/>
    </source>
</evidence>
<comment type="caution">
    <text evidence="10">The sequence shown here is derived from an EMBL/GenBank/DDBJ whole genome shotgun (WGS) entry which is preliminary data.</text>
</comment>
<feature type="region of interest" description="Disordered" evidence="7">
    <location>
        <begin position="119"/>
        <end position="160"/>
    </location>
</feature>
<dbReference type="InterPro" id="IPR007185">
    <property type="entry name" value="DNA_pol_a/d/e_bsu"/>
</dbReference>
<organism evidence="10 11">
    <name type="scientific">Coemansia spiralis</name>
    <dbReference type="NCBI Taxonomy" id="417178"/>
    <lineage>
        <taxon>Eukaryota</taxon>
        <taxon>Fungi</taxon>
        <taxon>Fungi incertae sedis</taxon>
        <taxon>Zoopagomycota</taxon>
        <taxon>Kickxellomycotina</taxon>
        <taxon>Kickxellomycetes</taxon>
        <taxon>Kickxellales</taxon>
        <taxon>Kickxellaceae</taxon>
        <taxon>Coemansia</taxon>
    </lineage>
</organism>
<evidence type="ECO:0000256" key="7">
    <source>
        <dbReference type="SAM" id="MobiDB-lite"/>
    </source>
</evidence>
<sequence length="657" mass="70352">MPAPSLADLHREFGGAKLEADAAAESMSICQTFGLGAGELFIRWQTFVINQHGGDASVQPTRERLLEVRSMLQQELERKASQRRGAHPSQVTKLARNRERAHYDKNSVEGLLQGMVAGSQRDPMKTPQSTKRVGLLRGSGASAARGRPMVSPMSPSVFAEPSPSALRYLKRTNTGRTEEALHSELPPLRLPQPRAAVRVCDLGARPGEAGTASSDESDGDGDSASSESKGNDKGAAPRHTAKRMRYMFEKMGARTETVNKRIERVAVDVKAEYKIEALANPTYPHQNTVTAVGRIMSIGADEGLSAAPISGDSLCLETSRRLGNGRRIALDVRAAPSFSLFPGQVVAVDGKNLKGTEFSVAQFRQLPRPMRARISERSGGVSAFSAVVASGPYTLADNLEYEPLGDLVGHVLAAAPCAVFLLGPFVSEAHPMLRDGQADMAPEEVFCAKISPQLARLREGLPSTASVFLVPSPDELCCPYAAFPQPPFDHALLLQLGVPAGVASLSNPAQLAINGVNVAISNIDFLLHLVKEEVSRLPAVSDRLPRLAWHLAEQQHFYPLSPPPPECAAILASHDSKLRMHAMPDILITPSQLKQFARVQDNTVLLNPGQSSRGLAGGTFAKLSVHSPESTELAGVMLGGSEGATPADYIGVEIVRI</sequence>
<evidence type="ECO:0000313" key="10">
    <source>
        <dbReference type="EMBL" id="KAJ2678270.1"/>
    </source>
</evidence>
<keyword evidence="10" id="KW-0239">DNA-directed DNA polymerase</keyword>
<dbReference type="GO" id="GO:0006270">
    <property type="term" value="P:DNA replication initiation"/>
    <property type="evidence" value="ECO:0007669"/>
    <property type="project" value="TreeGrafter"/>
</dbReference>
<evidence type="ECO:0000256" key="5">
    <source>
        <dbReference type="ARBA" id="ARBA00023242"/>
    </source>
</evidence>
<dbReference type="PIRSF" id="PIRSF018300">
    <property type="entry name" value="DNA_pol_alph_2"/>
    <property type="match status" value="1"/>
</dbReference>
<dbReference type="EMBL" id="JANBTW010000022">
    <property type="protein sequence ID" value="KAJ2678270.1"/>
    <property type="molecule type" value="Genomic_DNA"/>
</dbReference>
<gene>
    <name evidence="10" type="primary">POL12</name>
    <name evidence="10" type="ORF">GGI25_002442</name>
</gene>
<dbReference type="PANTHER" id="PTHR23061">
    <property type="entry name" value="DNA POLYMERASE 2 ALPHA 70 KDA SUBUNIT"/>
    <property type="match status" value="1"/>
</dbReference>
<feature type="domain" description="DNA polymerase alpha/delta/epsilon subunit B" evidence="8">
    <location>
        <begin position="387"/>
        <end position="597"/>
    </location>
</feature>
<dbReference type="Pfam" id="PF22062">
    <property type="entry name" value="OB_DPOA2"/>
    <property type="match status" value="1"/>
</dbReference>
<dbReference type="Proteomes" id="UP001151518">
    <property type="component" value="Unassembled WGS sequence"/>
</dbReference>
<dbReference type="GO" id="GO:0003887">
    <property type="term" value="F:DNA-directed DNA polymerase activity"/>
    <property type="evidence" value="ECO:0007669"/>
    <property type="project" value="UniProtKB-KW"/>
</dbReference>
<protein>
    <recommendedName>
        <fullName evidence="3 6">DNA polymerase alpha subunit B</fullName>
    </recommendedName>
</protein>
<dbReference type="InterPro" id="IPR016722">
    <property type="entry name" value="DNA_pol_alpha_bsu"/>
</dbReference>
<dbReference type="OrthoDB" id="336885at2759"/>
<comment type="subcellular location">
    <subcellularLocation>
        <location evidence="1 6">Nucleus</location>
    </subcellularLocation>
</comment>
<evidence type="ECO:0000256" key="4">
    <source>
        <dbReference type="ARBA" id="ARBA00022705"/>
    </source>
</evidence>
<accession>A0A9W8KZ05</accession>
<dbReference type="GO" id="GO:0003677">
    <property type="term" value="F:DNA binding"/>
    <property type="evidence" value="ECO:0007669"/>
    <property type="project" value="InterPro"/>
</dbReference>
<reference evidence="10" key="1">
    <citation type="submission" date="2022-07" db="EMBL/GenBank/DDBJ databases">
        <title>Phylogenomic reconstructions and comparative analyses of Kickxellomycotina fungi.</title>
        <authorList>
            <person name="Reynolds N.K."/>
            <person name="Stajich J.E."/>
            <person name="Barry K."/>
            <person name="Grigoriev I.V."/>
            <person name="Crous P."/>
            <person name="Smith M.E."/>
        </authorList>
    </citation>
    <scope>NUCLEOTIDE SEQUENCE</scope>
    <source>
        <strain evidence="10">NRRL 3115</strain>
    </source>
</reference>
<keyword evidence="10" id="KW-0808">Transferase</keyword>
<keyword evidence="4 6" id="KW-0235">DNA replication</keyword>
<dbReference type="AlphaFoldDB" id="A0A9W8KZ05"/>